<protein>
    <submittedName>
        <fullName evidence="2">ELMO/CED-12 family protein</fullName>
    </submittedName>
</protein>
<dbReference type="PROSITE" id="PS51335">
    <property type="entry name" value="ELMO"/>
    <property type="match status" value="1"/>
</dbReference>
<dbReference type="InterPro" id="IPR006816">
    <property type="entry name" value="ELMO_dom"/>
</dbReference>
<evidence type="ECO:0000313" key="2">
    <source>
        <dbReference type="EMBL" id="EEA05329.1"/>
    </source>
</evidence>
<evidence type="ECO:0000313" key="3">
    <source>
        <dbReference type="Proteomes" id="UP000001460"/>
    </source>
</evidence>
<dbReference type="GeneID" id="6994744"/>
<reference evidence="2" key="1">
    <citation type="submission" date="2008-06" db="EMBL/GenBank/DDBJ databases">
        <authorList>
            <person name="Lorenzi H."/>
            <person name="Inman J."/>
            <person name="Miller J."/>
            <person name="Schobel S."/>
            <person name="Amedeo P."/>
            <person name="Caler E.V."/>
            <person name="da Silva J."/>
        </authorList>
    </citation>
    <scope>NUCLEOTIDE SEQUENCE [LARGE SCALE GENOMIC DNA]</scope>
    <source>
        <strain evidence="2">RN66</strain>
    </source>
</reference>
<accession>B6ABX6</accession>
<dbReference type="eggNOG" id="KOG2998">
    <property type="taxonomic scope" value="Eukaryota"/>
</dbReference>
<dbReference type="Proteomes" id="UP000001460">
    <property type="component" value="Unassembled WGS sequence"/>
</dbReference>
<dbReference type="VEuPathDB" id="CryptoDB:CMU_023340"/>
<gene>
    <name evidence="2" type="ORF">CMU_023340</name>
</gene>
<dbReference type="EMBL" id="DS989727">
    <property type="protein sequence ID" value="EEA05329.1"/>
    <property type="molecule type" value="Genomic_DNA"/>
</dbReference>
<organism evidence="2 3">
    <name type="scientific">Cryptosporidium muris (strain RN66)</name>
    <dbReference type="NCBI Taxonomy" id="441375"/>
    <lineage>
        <taxon>Eukaryota</taxon>
        <taxon>Sar</taxon>
        <taxon>Alveolata</taxon>
        <taxon>Apicomplexa</taxon>
        <taxon>Conoidasida</taxon>
        <taxon>Coccidia</taxon>
        <taxon>Eucoccidiorida</taxon>
        <taxon>Eimeriorina</taxon>
        <taxon>Cryptosporidiidae</taxon>
        <taxon>Cryptosporidium</taxon>
    </lineage>
</organism>
<sequence length="396" mass="45113">MEVRDTSLATDLTSVRIPVQSSYIPEVTVKKSVNKEDEEAPTIIPLQHSNFKYSLLSKIFQHSTKQIDIFFLFKFRQKKLIKSLQNKCAIPVNPINPIHEQLLRDYWALSYPDNPEINSISSYWKLLGFSGENPHNDFIFGGLVALQHMVYFAEHYRGIFRKILEESQRYPSNGLSSNTLNMKKTISTLSSSFFCSQNTSSLTTPCNRTPKSYGNKIWSSSPSLLSTPKHIETEEMCKSNIQSYPLVLPKISESASSHSNAIECEEIETREIPVSYPLSIALISISIMVCLYLRLLPCTYKIPGLANKVAPSKVLRNFSKLYTDCSKNILAELFSVCAIRMHSEWVDIIKYLGPQIAVREFDKALRNVQAAMISNLESLPKDMLELRTICNMQRYL</sequence>
<evidence type="ECO:0000259" key="1">
    <source>
        <dbReference type="PROSITE" id="PS51335"/>
    </source>
</evidence>
<keyword evidence="3" id="KW-1185">Reference proteome</keyword>
<dbReference type="PANTHER" id="PTHR12771">
    <property type="entry name" value="ENGULFMENT AND CELL MOTILITY"/>
    <property type="match status" value="1"/>
</dbReference>
<dbReference type="RefSeq" id="XP_002139678.1">
    <property type="nucleotide sequence ID" value="XM_002139642.1"/>
</dbReference>
<dbReference type="AlphaFoldDB" id="B6ABX6"/>
<dbReference type="OMA" id="TEEMCKS"/>
<dbReference type="OrthoDB" id="67155at2759"/>
<name>B6ABX6_CRYMR</name>
<feature type="domain" description="ELMO" evidence="1">
    <location>
        <begin position="98"/>
        <end position="376"/>
    </location>
</feature>
<dbReference type="InterPro" id="IPR050868">
    <property type="entry name" value="ELMO_domain-containing"/>
</dbReference>
<dbReference type="Pfam" id="PF04727">
    <property type="entry name" value="ELMO_CED12"/>
    <property type="match status" value="1"/>
</dbReference>
<proteinExistence type="predicted"/>